<dbReference type="PROSITE" id="PS51340">
    <property type="entry name" value="MOSC"/>
    <property type="match status" value="1"/>
</dbReference>
<dbReference type="SUPFAM" id="SSF50800">
    <property type="entry name" value="PK beta-barrel domain-like"/>
    <property type="match status" value="1"/>
</dbReference>
<dbReference type="InterPro" id="IPR011037">
    <property type="entry name" value="Pyrv_Knase-like_insert_dom_sf"/>
</dbReference>
<evidence type="ECO:0000313" key="2">
    <source>
        <dbReference type="EMBL" id="ANF95273.1"/>
    </source>
</evidence>
<dbReference type="EMBL" id="CP013023">
    <property type="protein sequence ID" value="ANF95273.1"/>
    <property type="molecule type" value="Genomic_DNA"/>
</dbReference>
<feature type="domain" description="MOSC" evidence="1">
    <location>
        <begin position="32"/>
        <end position="188"/>
    </location>
</feature>
<dbReference type="InterPro" id="IPR052716">
    <property type="entry name" value="MOSC_domain"/>
</dbReference>
<dbReference type="RefSeq" id="WP_060532047.1">
    <property type="nucleotide sequence ID" value="NZ_CP013023.1"/>
</dbReference>
<name>A0A172ZCN8_9BACL</name>
<dbReference type="Gene3D" id="2.40.33.20">
    <property type="entry name" value="PK beta-barrel domain-like"/>
    <property type="match status" value="1"/>
</dbReference>
<dbReference type="KEGG" id="pbv:AR543_04075"/>
<dbReference type="GO" id="GO:0003824">
    <property type="term" value="F:catalytic activity"/>
    <property type="evidence" value="ECO:0007669"/>
    <property type="project" value="InterPro"/>
</dbReference>
<dbReference type="Pfam" id="PF03473">
    <property type="entry name" value="MOSC"/>
    <property type="match status" value="1"/>
</dbReference>
<dbReference type="OrthoDB" id="9808413at2"/>
<dbReference type="GO" id="GO:0030170">
    <property type="term" value="F:pyridoxal phosphate binding"/>
    <property type="evidence" value="ECO:0007669"/>
    <property type="project" value="InterPro"/>
</dbReference>
<dbReference type="PANTHER" id="PTHR36930">
    <property type="entry name" value="METAL-SULFUR CLUSTER BIOSYNTHESIS PROTEINS YUAD-RELATED"/>
    <property type="match status" value="1"/>
</dbReference>
<dbReference type="STRING" id="1616788.AR543_04075"/>
<accession>A0A172ZCN8</accession>
<protein>
    <submittedName>
        <fullName evidence="2">Molybdenum cofactor sulfurase</fullName>
    </submittedName>
</protein>
<sequence>MSQNPSISWIESTQSITVESVLVADTKGSFVTRALPEIPVELAGIPGDRHYGLLRRADARQKIYKRGTMIANRRQISIVSYEECLEIAQRMNLPEIRPEWLGANLMIRGLEQLTLLPAGARLLFPDGTGLICEGENVPCRKPAKMIESILEQPGVASRFMPAAKKRRGIVCSVEREGMIRQGDTIQIITAHL</sequence>
<organism evidence="2 3">
    <name type="scientific">Paenibacillus bovis</name>
    <dbReference type="NCBI Taxonomy" id="1616788"/>
    <lineage>
        <taxon>Bacteria</taxon>
        <taxon>Bacillati</taxon>
        <taxon>Bacillota</taxon>
        <taxon>Bacilli</taxon>
        <taxon>Bacillales</taxon>
        <taxon>Paenibacillaceae</taxon>
        <taxon>Paenibacillus</taxon>
    </lineage>
</organism>
<reference evidence="2 3" key="2">
    <citation type="journal article" date="2016" name="Int. J. Syst. Evol. Microbiol.">
        <title>Paenibacillus bovis sp. nov., isolated from raw yak (Bos grunniens) milk.</title>
        <authorList>
            <person name="Gao C."/>
            <person name="Han J."/>
            <person name="Liu Z."/>
            <person name="Xu X."/>
            <person name="Hang F."/>
            <person name="Wu Z."/>
        </authorList>
    </citation>
    <scope>NUCLEOTIDE SEQUENCE [LARGE SCALE GENOMIC DNA]</scope>
    <source>
        <strain evidence="2 3">BD3526</strain>
    </source>
</reference>
<evidence type="ECO:0000313" key="3">
    <source>
        <dbReference type="Proteomes" id="UP000078148"/>
    </source>
</evidence>
<dbReference type="InterPro" id="IPR005302">
    <property type="entry name" value="MoCF_Sase_C"/>
</dbReference>
<dbReference type="PANTHER" id="PTHR36930:SF1">
    <property type="entry name" value="MOSC DOMAIN-CONTAINING PROTEIN"/>
    <property type="match status" value="1"/>
</dbReference>
<evidence type="ECO:0000259" key="1">
    <source>
        <dbReference type="PROSITE" id="PS51340"/>
    </source>
</evidence>
<keyword evidence="3" id="KW-1185">Reference proteome</keyword>
<reference evidence="3" key="1">
    <citation type="submission" date="2015-10" db="EMBL/GenBank/DDBJ databases">
        <title>Genome of Paenibacillus bovis sp. nov.</title>
        <authorList>
            <person name="Wu Z."/>
            <person name="Gao C."/>
            <person name="Liu Z."/>
            <person name="Zheng H."/>
        </authorList>
    </citation>
    <scope>NUCLEOTIDE SEQUENCE [LARGE SCALE GENOMIC DNA]</scope>
    <source>
        <strain evidence="3">BD3526</strain>
    </source>
</reference>
<dbReference type="AlphaFoldDB" id="A0A172ZCN8"/>
<dbReference type="GO" id="GO:0030151">
    <property type="term" value="F:molybdenum ion binding"/>
    <property type="evidence" value="ECO:0007669"/>
    <property type="project" value="InterPro"/>
</dbReference>
<dbReference type="Proteomes" id="UP000078148">
    <property type="component" value="Chromosome"/>
</dbReference>
<gene>
    <name evidence="2" type="ORF">AR543_04075</name>
</gene>
<proteinExistence type="predicted"/>